<evidence type="ECO:0000313" key="2">
    <source>
        <dbReference type="Proteomes" id="UP000231092"/>
    </source>
</evidence>
<reference evidence="1 2" key="1">
    <citation type="submission" date="2017-11" db="EMBL/GenBank/DDBJ databases">
        <title>Understudied soil microbes with underappreciated capabilities: Untangling the Clostridium saccharolyticum group.</title>
        <authorList>
            <person name="Leschine S."/>
        </authorList>
    </citation>
    <scope>NUCLEOTIDE SEQUENCE [LARGE SCALE GENOMIC DNA]</scope>
    <source>
        <strain evidence="1 2">18A</strain>
    </source>
</reference>
<dbReference type="Proteomes" id="UP000231092">
    <property type="component" value="Unassembled WGS sequence"/>
</dbReference>
<organism evidence="1 2">
    <name type="scientific">[Clostridium] celerecrescens 18A</name>
    <dbReference type="NCBI Taxonomy" id="1286362"/>
    <lineage>
        <taxon>Bacteria</taxon>
        <taxon>Bacillati</taxon>
        <taxon>Bacillota</taxon>
        <taxon>Clostridia</taxon>
        <taxon>Lachnospirales</taxon>
        <taxon>Lachnospiraceae</taxon>
        <taxon>Lacrimispora</taxon>
    </lineage>
</organism>
<dbReference type="EMBL" id="PGET01000001">
    <property type="protein sequence ID" value="PJJ27755.1"/>
    <property type="molecule type" value="Genomic_DNA"/>
</dbReference>
<comment type="caution">
    <text evidence="1">The sequence shown here is derived from an EMBL/GenBank/DDBJ whole genome shotgun (WGS) entry which is preliminary data.</text>
</comment>
<sequence>MAGALKHKQRSRRSFYQNRKVLGSVATAAAYRSNSLNMARQAAGVNWLERFKQMFRKQKGDK</sequence>
<name>A0A2M8Z2S6_9FIRM</name>
<proteinExistence type="predicted"/>
<accession>A0A2M8Z2S6</accession>
<protein>
    <submittedName>
        <fullName evidence="1">Uncharacterized protein</fullName>
    </submittedName>
</protein>
<gene>
    <name evidence="1" type="ORF">H171_1231</name>
</gene>
<dbReference type="AlphaFoldDB" id="A0A2M8Z2S6"/>
<evidence type="ECO:0000313" key="1">
    <source>
        <dbReference type="EMBL" id="PJJ27755.1"/>
    </source>
</evidence>